<dbReference type="PANTHER" id="PTHR45717:SF10">
    <property type="entry name" value="OS10G0501000 PROTEIN"/>
    <property type="match status" value="1"/>
</dbReference>
<sequence>MKEINVELDSLAVAKAYLRVGSKREAREMLVRAEEVNDPESYEELMRLYGEAGGKSEDVYRIWILYKKTREQDNDGFLALIGSLLNLDDAKGAEEMYYNEYECSDLEFDVRIPIMLVSGFRKKDMIQQADILMKKTVRNIRLDDDKPITSLLQEWGKLETQVNPSELRDHIKNLQDSIKFTKALEASSWLCDQKAINLNPEDYADRLDLTEKVLGLKEADKFFDTSIPDTMKGYSVYTTLLKMYTRSHQDVGKAETIFEKMEELGFLTKLSPFKSMISICSVLGKRVEIKNLLRKMKEKNIELDSVTMNNVLRVRNKTGEMGNEEYVSVVKSLLKLGDVQGAQKMYGEWEQSSGGAEFEAKTPGLVNYHHSEEGGETIGEKIKMFMESMVGVVVLICSVIGLFMILHAAAADPHLAVSVVLLCLCASAFPYLLLFLLFSSSQFPHH</sequence>
<comment type="caution">
    <text evidence="5">The sequence shown here is derived from an EMBL/GenBank/DDBJ whole genome shotgun (WGS) entry which is preliminary data.</text>
</comment>
<keyword evidence="4" id="KW-0472">Membrane</keyword>
<comment type="similarity">
    <text evidence="1">Belongs to the PPR family. P subfamily.</text>
</comment>
<proteinExistence type="inferred from homology"/>
<keyword evidence="6" id="KW-1185">Reference proteome</keyword>
<name>A0A8X8AXN4_BRACI</name>
<evidence type="ECO:0000313" key="6">
    <source>
        <dbReference type="Proteomes" id="UP000886595"/>
    </source>
</evidence>
<gene>
    <name evidence="5" type="ORF">Bca52824_018627</name>
</gene>
<dbReference type="InterPro" id="IPR011990">
    <property type="entry name" value="TPR-like_helical_dom_sf"/>
</dbReference>
<dbReference type="PROSITE" id="PS51375">
    <property type="entry name" value="PPR"/>
    <property type="match status" value="1"/>
</dbReference>
<dbReference type="Gene3D" id="1.25.40.10">
    <property type="entry name" value="Tetratricopeptide repeat domain"/>
    <property type="match status" value="1"/>
</dbReference>
<dbReference type="EMBL" id="JAAMPC010000004">
    <property type="protein sequence ID" value="KAG2315505.1"/>
    <property type="molecule type" value="Genomic_DNA"/>
</dbReference>
<evidence type="ECO:0000256" key="4">
    <source>
        <dbReference type="SAM" id="Phobius"/>
    </source>
</evidence>
<evidence type="ECO:0000256" key="3">
    <source>
        <dbReference type="PROSITE-ProRule" id="PRU00708"/>
    </source>
</evidence>
<feature type="transmembrane region" description="Helical" evidence="4">
    <location>
        <begin position="389"/>
        <end position="409"/>
    </location>
</feature>
<accession>A0A8X8AXN4</accession>
<dbReference type="AlphaFoldDB" id="A0A8X8AXN4"/>
<evidence type="ECO:0008006" key="7">
    <source>
        <dbReference type="Google" id="ProtNLM"/>
    </source>
</evidence>
<dbReference type="Proteomes" id="UP000886595">
    <property type="component" value="Unassembled WGS sequence"/>
</dbReference>
<feature type="transmembrane region" description="Helical" evidence="4">
    <location>
        <begin position="415"/>
        <end position="438"/>
    </location>
</feature>
<dbReference type="GO" id="GO:0003729">
    <property type="term" value="F:mRNA binding"/>
    <property type="evidence" value="ECO:0007669"/>
    <property type="project" value="UniProtKB-ARBA"/>
</dbReference>
<dbReference type="PANTHER" id="PTHR45717">
    <property type="entry name" value="OS12G0527900 PROTEIN"/>
    <property type="match status" value="1"/>
</dbReference>
<feature type="repeat" description="PPR" evidence="3">
    <location>
        <begin position="233"/>
        <end position="268"/>
    </location>
</feature>
<protein>
    <recommendedName>
        <fullName evidence="7">Pentatricopeptide repeat-containing protein</fullName>
    </recommendedName>
</protein>
<evidence type="ECO:0000256" key="2">
    <source>
        <dbReference type="ARBA" id="ARBA00022737"/>
    </source>
</evidence>
<dbReference type="OrthoDB" id="1077735at2759"/>
<keyword evidence="4" id="KW-1133">Transmembrane helix</keyword>
<dbReference type="InterPro" id="IPR002885">
    <property type="entry name" value="PPR_rpt"/>
</dbReference>
<keyword evidence="4" id="KW-0812">Transmembrane</keyword>
<keyword evidence="2" id="KW-0677">Repeat</keyword>
<reference evidence="5 6" key="1">
    <citation type="submission" date="2020-02" db="EMBL/GenBank/DDBJ databases">
        <authorList>
            <person name="Ma Q."/>
            <person name="Huang Y."/>
            <person name="Song X."/>
            <person name="Pei D."/>
        </authorList>
    </citation>
    <scope>NUCLEOTIDE SEQUENCE [LARGE SCALE GENOMIC DNA]</scope>
    <source>
        <strain evidence="5">Sxm20200214</strain>
        <tissue evidence="5">Leaf</tissue>
    </source>
</reference>
<dbReference type="GO" id="GO:0005739">
    <property type="term" value="C:mitochondrion"/>
    <property type="evidence" value="ECO:0007669"/>
    <property type="project" value="TreeGrafter"/>
</dbReference>
<dbReference type="Pfam" id="PF01535">
    <property type="entry name" value="PPR"/>
    <property type="match status" value="2"/>
</dbReference>
<evidence type="ECO:0000313" key="5">
    <source>
        <dbReference type="EMBL" id="KAG2315505.1"/>
    </source>
</evidence>
<dbReference type="SUPFAM" id="SSF81901">
    <property type="entry name" value="HCP-like"/>
    <property type="match status" value="1"/>
</dbReference>
<organism evidence="5 6">
    <name type="scientific">Brassica carinata</name>
    <name type="common">Ethiopian mustard</name>
    <name type="synonym">Abyssinian cabbage</name>
    <dbReference type="NCBI Taxonomy" id="52824"/>
    <lineage>
        <taxon>Eukaryota</taxon>
        <taxon>Viridiplantae</taxon>
        <taxon>Streptophyta</taxon>
        <taxon>Embryophyta</taxon>
        <taxon>Tracheophyta</taxon>
        <taxon>Spermatophyta</taxon>
        <taxon>Magnoliopsida</taxon>
        <taxon>eudicotyledons</taxon>
        <taxon>Gunneridae</taxon>
        <taxon>Pentapetalae</taxon>
        <taxon>rosids</taxon>
        <taxon>malvids</taxon>
        <taxon>Brassicales</taxon>
        <taxon>Brassicaceae</taxon>
        <taxon>Brassiceae</taxon>
        <taxon>Brassica</taxon>
    </lineage>
</organism>
<evidence type="ECO:0000256" key="1">
    <source>
        <dbReference type="ARBA" id="ARBA00007626"/>
    </source>
</evidence>